<reference evidence="2" key="1">
    <citation type="submission" date="2016-12" db="EMBL/GenBank/DDBJ databases">
        <title>Comparative genomics of four Isosphaeraceae planctomycetes: a common pool of plasmids and glycoside hydrolase genes.</title>
        <authorList>
            <person name="Ivanova A."/>
        </authorList>
    </citation>
    <scope>NUCLEOTIDE SEQUENCE [LARGE SCALE GENOMIC DNA]</scope>
    <source>
        <strain evidence="2">PX4</strain>
    </source>
</reference>
<dbReference type="KEGG" id="pbor:BSF38_02021"/>
<dbReference type="InterPro" id="IPR011009">
    <property type="entry name" value="Kinase-like_dom_sf"/>
</dbReference>
<evidence type="ECO:0000313" key="2">
    <source>
        <dbReference type="Proteomes" id="UP000186309"/>
    </source>
</evidence>
<dbReference type="OrthoDB" id="9810277at2"/>
<dbReference type="PANTHER" id="PTHR43883:SF1">
    <property type="entry name" value="GLUCONOKINASE"/>
    <property type="match status" value="1"/>
</dbReference>
<dbReference type="PANTHER" id="PTHR43883">
    <property type="entry name" value="SLR0207 PROTEIN"/>
    <property type="match status" value="1"/>
</dbReference>
<accession>A0A1U7CNR5</accession>
<dbReference type="EMBL" id="CP019082">
    <property type="protein sequence ID" value="APW60549.1"/>
    <property type="molecule type" value="Genomic_DNA"/>
</dbReference>
<dbReference type="AlphaFoldDB" id="A0A1U7CNR5"/>
<gene>
    <name evidence="1" type="ORF">BSF38_02021</name>
</gene>
<protein>
    <submittedName>
        <fullName evidence="1">Uncharacterized protein</fullName>
    </submittedName>
</protein>
<dbReference type="SUPFAM" id="SSF52540">
    <property type="entry name" value="P-loop containing nucleoside triphosphate hydrolases"/>
    <property type="match status" value="1"/>
</dbReference>
<dbReference type="STRING" id="1387353.BSF38_02021"/>
<name>A0A1U7CNR5_9BACT</name>
<sequence length="529" mass="58501">MELAGLIAALSDPAAYPHPVGAVEVRQTHISVVFLAGPFAYKVKKPLDLGFLDYSTLARRRHFCEREVALNRRLAPAVYLGAVPVVRDGSSVRMDGQGEAIEWAVKMTRLPEEATMQERLRREEVGLEQVEALAARVAAFHAHAEAGPHISAAGRYEVVARNARENFEQSEAHVGTTLSRAVFERLRSLTEEALAHLRPTIEGRAARGVPRDSHGDLRLGHIYLFPERIPPDDLVIVDCIEFGERFRHADPVADMAFLVMDFARHGRRDLGSAFAEAYFRAAGDGEGRTLLPFYTAYRAAVRGKVVGLMHAEGEVPAADRAEALDKARACWLLALGVLEVPRRRPGLVLVGGLPGTGKSTLGRSLAVWSGLAVIRSDVVRKELAGLDDEEPAPSEYRKGIYSREWDERTYAECLRRAETLLFEGSRVLVDASFGREADRRRFLDLATRCGVPKVFLLCRAEPAVVRARLKDRRRDASDADQSIYMQAATIWEDPGPGTRRATWEVDADGDRARATSRAVEVLRELGLEG</sequence>
<dbReference type="Gene3D" id="3.40.50.300">
    <property type="entry name" value="P-loop containing nucleotide triphosphate hydrolases"/>
    <property type="match status" value="1"/>
</dbReference>
<dbReference type="RefSeq" id="WP_076345279.1">
    <property type="nucleotide sequence ID" value="NZ_CP019082.1"/>
</dbReference>
<keyword evidence="2" id="KW-1185">Reference proteome</keyword>
<dbReference type="InterPro" id="IPR027417">
    <property type="entry name" value="P-loop_NTPase"/>
</dbReference>
<dbReference type="InterPro" id="IPR052732">
    <property type="entry name" value="Cell-binding_unc_protein"/>
</dbReference>
<evidence type="ECO:0000313" key="1">
    <source>
        <dbReference type="EMBL" id="APW60549.1"/>
    </source>
</evidence>
<dbReference type="Proteomes" id="UP000186309">
    <property type="component" value="Chromosome"/>
</dbReference>
<dbReference type="SUPFAM" id="SSF56112">
    <property type="entry name" value="Protein kinase-like (PK-like)"/>
    <property type="match status" value="1"/>
</dbReference>
<proteinExistence type="predicted"/>
<dbReference type="Pfam" id="PF13671">
    <property type="entry name" value="AAA_33"/>
    <property type="match status" value="1"/>
</dbReference>
<organism evidence="1 2">
    <name type="scientific">Paludisphaera borealis</name>
    <dbReference type="NCBI Taxonomy" id="1387353"/>
    <lineage>
        <taxon>Bacteria</taxon>
        <taxon>Pseudomonadati</taxon>
        <taxon>Planctomycetota</taxon>
        <taxon>Planctomycetia</taxon>
        <taxon>Isosphaerales</taxon>
        <taxon>Isosphaeraceae</taxon>
        <taxon>Paludisphaera</taxon>
    </lineage>
</organism>